<dbReference type="InterPro" id="IPR025662">
    <property type="entry name" value="Sigma_54_int_dom_ATP-bd_1"/>
</dbReference>
<dbReference type="Gene3D" id="3.40.50.300">
    <property type="entry name" value="P-loop containing nucleotide triphosphate hydrolases"/>
    <property type="match status" value="1"/>
</dbReference>
<dbReference type="PANTHER" id="PTHR32046">
    <property type="entry name" value="G DOMAIN-CONTAINING PROTEIN"/>
    <property type="match status" value="1"/>
</dbReference>
<evidence type="ECO:0000313" key="3">
    <source>
        <dbReference type="EMBL" id="KAF0475489.1"/>
    </source>
</evidence>
<keyword evidence="4" id="KW-1185">Reference proteome</keyword>
<evidence type="ECO:0000313" key="4">
    <source>
        <dbReference type="Proteomes" id="UP000439903"/>
    </source>
</evidence>
<keyword evidence="1" id="KW-0175">Coiled coil</keyword>
<dbReference type="InterPro" id="IPR058519">
    <property type="entry name" value="DUF8206"/>
</dbReference>
<evidence type="ECO:0000259" key="2">
    <source>
        <dbReference type="Pfam" id="PF26633"/>
    </source>
</evidence>
<sequence length="630" mass="73113">MTAPTQNETNILLLGETGVGKSTFINAFYNYLRFDTLNEALSENMEVLIPSKFTITDENYEYKTIKIGNNDDSNEEFDNTGMSATQTCREYKFDLGDMIVRLIDSPGIGDTRGIDKDKENFDNILKFISHYEYLNGICILLKPNNARLTVLFRFCIQELLSHLHKSAKDNIVFCFTNCRGTLYRPGDTLPALQEELRKLEQRSGVEIKTKKDTMYCFDNESFRFLAASKGGVRFEEMDETNFTKSWERSVEESVRLLKYICFRNPHQVQDTLTLNEARKIVILLAKPIANIEQLIQININLIKDRQNEINSCTKSIRDLNKRLYVPQKALESKQLGYPRTICTNCNTEVVDNKTNYKSHCHPHCYLNGVSVEVVNNVALLECDAIRDDGICYECGCSYKVHMHITYDVDYITIKVVDKTVEEQIKNKKTFREQKEIALKNCEKLRKQQESEKKKITEINIKFAQFLRQSAIATFNDTYAEYLDHFIREEKIKKSHDPANYNDAIIEGLEETRNEYLTKIEIIKKAIATNDPTNKLITPEDIKSYEEELYSLKINGAALKEMKSLAERGQLIVFKQYQSKISNYKSARKSSSKIFNRIFNGFRSKDDYPNCSDSRFNFDTILEYLPGYWRN</sequence>
<dbReference type="OrthoDB" id="8954335at2759"/>
<accession>A0A8H3XNE8</accession>
<organism evidence="3 4">
    <name type="scientific">Gigaspora margarita</name>
    <dbReference type="NCBI Taxonomy" id="4874"/>
    <lineage>
        <taxon>Eukaryota</taxon>
        <taxon>Fungi</taxon>
        <taxon>Fungi incertae sedis</taxon>
        <taxon>Mucoromycota</taxon>
        <taxon>Glomeromycotina</taxon>
        <taxon>Glomeromycetes</taxon>
        <taxon>Diversisporales</taxon>
        <taxon>Gigasporaceae</taxon>
        <taxon>Gigaspora</taxon>
    </lineage>
</organism>
<dbReference type="InterPro" id="IPR027417">
    <property type="entry name" value="P-loop_NTPase"/>
</dbReference>
<dbReference type="EMBL" id="WTPW01000846">
    <property type="protein sequence ID" value="KAF0475489.1"/>
    <property type="molecule type" value="Genomic_DNA"/>
</dbReference>
<reference evidence="3 4" key="1">
    <citation type="journal article" date="2019" name="Environ. Microbiol.">
        <title>At the nexus of three kingdoms: the genome of the mycorrhizal fungus Gigaspora margarita provides insights into plant, endobacterial and fungal interactions.</title>
        <authorList>
            <person name="Venice F."/>
            <person name="Ghignone S."/>
            <person name="Salvioli di Fossalunga A."/>
            <person name="Amselem J."/>
            <person name="Novero M."/>
            <person name="Xianan X."/>
            <person name="Sedzielewska Toro K."/>
            <person name="Morin E."/>
            <person name="Lipzen A."/>
            <person name="Grigoriev I.V."/>
            <person name="Henrissat B."/>
            <person name="Martin F.M."/>
            <person name="Bonfante P."/>
        </authorList>
    </citation>
    <scope>NUCLEOTIDE SEQUENCE [LARGE SCALE GENOMIC DNA]</scope>
    <source>
        <strain evidence="3 4">BEG34</strain>
    </source>
</reference>
<dbReference type="SUPFAM" id="SSF52540">
    <property type="entry name" value="P-loop containing nucleoside triphosphate hydrolases"/>
    <property type="match status" value="1"/>
</dbReference>
<feature type="coiled-coil region" evidence="1">
    <location>
        <begin position="427"/>
        <end position="461"/>
    </location>
</feature>
<keyword evidence="3" id="KW-0378">Hydrolase</keyword>
<gene>
    <name evidence="3" type="ORF">F8M41_024628</name>
</gene>
<dbReference type="Pfam" id="PF26633">
    <property type="entry name" value="DUF8206"/>
    <property type="match status" value="1"/>
</dbReference>
<evidence type="ECO:0000256" key="1">
    <source>
        <dbReference type="SAM" id="Coils"/>
    </source>
</evidence>
<dbReference type="PROSITE" id="PS00675">
    <property type="entry name" value="SIGMA54_INTERACT_1"/>
    <property type="match status" value="1"/>
</dbReference>
<name>A0A8H3XNE8_GIGMA</name>
<feature type="domain" description="DUF8206" evidence="2">
    <location>
        <begin position="334"/>
        <end position="407"/>
    </location>
</feature>
<proteinExistence type="predicted"/>
<protein>
    <submittedName>
        <fullName evidence="3">p-loop containing nucleoside triphosphate hydrolase</fullName>
    </submittedName>
</protein>
<dbReference type="Proteomes" id="UP000439903">
    <property type="component" value="Unassembled WGS sequence"/>
</dbReference>
<dbReference type="AlphaFoldDB" id="A0A8H3XNE8"/>
<comment type="caution">
    <text evidence="3">The sequence shown here is derived from an EMBL/GenBank/DDBJ whole genome shotgun (WGS) entry which is preliminary data.</text>
</comment>
<dbReference type="PANTHER" id="PTHR32046:SF11">
    <property type="entry name" value="IMMUNE-ASSOCIATED NUCLEOTIDE-BINDING PROTEIN 10-LIKE"/>
    <property type="match status" value="1"/>
</dbReference>
<dbReference type="GO" id="GO:0016787">
    <property type="term" value="F:hydrolase activity"/>
    <property type="evidence" value="ECO:0007669"/>
    <property type="project" value="UniProtKB-KW"/>
</dbReference>